<evidence type="ECO:0000259" key="6">
    <source>
        <dbReference type="Pfam" id="PF07715"/>
    </source>
</evidence>
<accession>A0A1G7WNW2</accession>
<dbReference type="STRING" id="104663.SAMN04488121_10689"/>
<evidence type="ECO:0000256" key="4">
    <source>
        <dbReference type="RuleBase" id="RU003357"/>
    </source>
</evidence>
<dbReference type="PANTHER" id="PTHR40980:SF5">
    <property type="entry name" value="TONB-DEPENDENT RECEPTOR"/>
    <property type="match status" value="1"/>
</dbReference>
<dbReference type="EMBL" id="FNBN01000006">
    <property type="protein sequence ID" value="SDG73675.1"/>
    <property type="molecule type" value="Genomic_DNA"/>
</dbReference>
<dbReference type="AlphaFoldDB" id="A0A1G7WNW2"/>
<evidence type="ECO:0000256" key="3">
    <source>
        <dbReference type="ARBA" id="ARBA00023237"/>
    </source>
</evidence>
<dbReference type="InterPro" id="IPR012910">
    <property type="entry name" value="Plug_dom"/>
</dbReference>
<evidence type="ECO:0000313" key="8">
    <source>
        <dbReference type="Proteomes" id="UP000199045"/>
    </source>
</evidence>
<keyword evidence="2 4" id="KW-0472">Membrane</keyword>
<evidence type="ECO:0000259" key="5">
    <source>
        <dbReference type="Pfam" id="PF00593"/>
    </source>
</evidence>
<evidence type="ECO:0000313" key="7">
    <source>
        <dbReference type="EMBL" id="SDG73675.1"/>
    </source>
</evidence>
<reference evidence="7 8" key="1">
    <citation type="submission" date="2016-10" db="EMBL/GenBank/DDBJ databases">
        <authorList>
            <person name="de Groot N.N."/>
        </authorList>
    </citation>
    <scope>NUCLEOTIDE SEQUENCE [LARGE SCALE GENOMIC DNA]</scope>
    <source>
        <strain evidence="7 8">DSM 527</strain>
    </source>
</reference>
<keyword evidence="3" id="KW-0998">Cell outer membrane</keyword>
<name>A0A1G7WNW2_CHIFI</name>
<keyword evidence="4" id="KW-0798">TonB box</keyword>
<dbReference type="GO" id="GO:0009279">
    <property type="term" value="C:cell outer membrane"/>
    <property type="evidence" value="ECO:0007669"/>
    <property type="project" value="UniProtKB-SubCell"/>
</dbReference>
<dbReference type="InterPro" id="IPR036942">
    <property type="entry name" value="Beta-barrel_TonB_sf"/>
</dbReference>
<dbReference type="Gene3D" id="2.170.130.10">
    <property type="entry name" value="TonB-dependent receptor, plug domain"/>
    <property type="match status" value="1"/>
</dbReference>
<dbReference type="Pfam" id="PF00593">
    <property type="entry name" value="TonB_dep_Rec_b-barrel"/>
    <property type="match status" value="1"/>
</dbReference>
<gene>
    <name evidence="7" type="ORF">SAMN04488121_10689</name>
</gene>
<dbReference type="InterPro" id="IPR008969">
    <property type="entry name" value="CarboxyPept-like_regulatory"/>
</dbReference>
<sequence length="1092" mass="122842">MQKSINRFCKGIFMPVSIFFNLFILICGQSTVLAGQLYNELNERVTLKVGTTSVAEIIRSLQQQTRYTFVYDPEYLAKCQVKAIEIENNKLSDVLKWLDERAPLDIMYSENKIVIRQGMQEKPAQVKNGFISGKVVDNKNEPLPGVTVKTSTGKGALTSVDGTYQLTLEPGKYTLEFSFISYTTKRITDITVSEKKVTPLNVVMAPSSSALKEVVVTASYQKASVEGLYAIQKNNAALSDGISAEQIKVTPDNNAAQVLKRVSGLTVQDDKFVTVRGLSERYNNVMLNGANLPSTEPNRRNFSFDVVPSGLIDNIIVNKTSTPDMSAEFAGGLVQVNTRDIPVENFTSITLGSGLNTNSSGKDFYATKRGDKDYLGFDDGTRKWWNKDWNPDEYRKYAAAGNYGKMSEMNARIPNTWGLHKYNYSPVQNYQLTLGRRIKIKETSTLGITLAATYRHEEQIMNEERFQPTNYHYDSSSRAYQFNTALGAVANIGFQTKGHKIVFKNLYNRRFQNETDVYNGNEFNFLIVGGTDRNAVQYYNSITIINELLQNRLEGEHVLGKHLKIDWSGDYITVNRDQPDTRAVKGYHVDGPKGYYQYVLTDNNGYMTQGLNIFNSRLEERRQNAAVNFSIPFKMKGANELIKFGYAGNFRQADFKSTSLRMFYDPTGNPDSISNAIFGLADYQLQSLLKPKYLTYKLTSTGAGENAENYTGDQKLHAAYGMVDINFLRKFRFIGGVRMENNAMDITGTSFSQVTGLPVDTVVKYKRTDWLPSFNLVYSLTPAMNIRFAYSQTLARADFRERAPFIYYEFRERSIYRGATSLKDAKISNIDLRYEYYPGPGEIISVSAFHKKFDSPVELVSALGSPELIYFYFNLKSSTNNGIEVDLRKSLGFISPASTWLKNIYVSANGSWMDAKVNYDVASLIKAASDAVGGAPSGNTPDTRKRALQGLSPYVINGGIGYFGKIIGANISYNKYGRRIVSGGVFPYQDQYEKPRDVLDLQLSANLLKNKLQVRFNISDLLQQDYIIYQNISATSPHSSGGGTFVDLNEANLLKDNVNNDPKGLSYNKQLDYVYHKWFKGRNLSVNVTYNF</sequence>
<dbReference type="InterPro" id="IPR037066">
    <property type="entry name" value="Plug_dom_sf"/>
</dbReference>
<comment type="similarity">
    <text evidence="4">Belongs to the TonB-dependent receptor family.</text>
</comment>
<dbReference type="SUPFAM" id="SSF56935">
    <property type="entry name" value="Porins"/>
    <property type="match status" value="1"/>
</dbReference>
<dbReference type="Gene3D" id="2.60.40.1120">
    <property type="entry name" value="Carboxypeptidase-like, regulatory domain"/>
    <property type="match status" value="1"/>
</dbReference>
<dbReference type="Gene3D" id="2.40.170.20">
    <property type="entry name" value="TonB-dependent receptor, beta-barrel domain"/>
    <property type="match status" value="1"/>
</dbReference>
<dbReference type="Proteomes" id="UP000199045">
    <property type="component" value="Unassembled WGS sequence"/>
</dbReference>
<feature type="domain" description="TonB-dependent receptor plug" evidence="6">
    <location>
        <begin position="240"/>
        <end position="332"/>
    </location>
</feature>
<evidence type="ECO:0000256" key="1">
    <source>
        <dbReference type="ARBA" id="ARBA00004442"/>
    </source>
</evidence>
<dbReference type="Pfam" id="PF07715">
    <property type="entry name" value="Plug"/>
    <property type="match status" value="1"/>
</dbReference>
<protein>
    <submittedName>
        <fullName evidence="7">TonB-dependent receptor</fullName>
    </submittedName>
</protein>
<keyword evidence="7" id="KW-0675">Receptor</keyword>
<organism evidence="7 8">
    <name type="scientific">Chitinophaga filiformis</name>
    <name type="common">Myxococcus filiformis</name>
    <name type="synonym">Flexibacter filiformis</name>
    <dbReference type="NCBI Taxonomy" id="104663"/>
    <lineage>
        <taxon>Bacteria</taxon>
        <taxon>Pseudomonadati</taxon>
        <taxon>Bacteroidota</taxon>
        <taxon>Chitinophagia</taxon>
        <taxon>Chitinophagales</taxon>
        <taxon>Chitinophagaceae</taxon>
        <taxon>Chitinophaga</taxon>
    </lineage>
</organism>
<proteinExistence type="inferred from homology"/>
<dbReference type="Pfam" id="PF13715">
    <property type="entry name" value="CarbopepD_reg_2"/>
    <property type="match status" value="1"/>
</dbReference>
<dbReference type="OrthoDB" id="9768470at2"/>
<dbReference type="PANTHER" id="PTHR40980">
    <property type="entry name" value="PLUG DOMAIN-CONTAINING PROTEIN"/>
    <property type="match status" value="1"/>
</dbReference>
<comment type="subcellular location">
    <subcellularLocation>
        <location evidence="1 4">Cell outer membrane</location>
    </subcellularLocation>
</comment>
<dbReference type="InterPro" id="IPR000531">
    <property type="entry name" value="Beta-barrel_TonB"/>
</dbReference>
<feature type="domain" description="TonB-dependent receptor-like beta-barrel" evidence="5">
    <location>
        <begin position="572"/>
        <end position="1019"/>
    </location>
</feature>
<dbReference type="SUPFAM" id="SSF49464">
    <property type="entry name" value="Carboxypeptidase regulatory domain-like"/>
    <property type="match status" value="1"/>
</dbReference>
<evidence type="ECO:0000256" key="2">
    <source>
        <dbReference type="ARBA" id="ARBA00023136"/>
    </source>
</evidence>